<dbReference type="InterPro" id="IPR050987">
    <property type="entry name" value="AtrR-like"/>
</dbReference>
<feature type="region of interest" description="Disordered" evidence="5">
    <location>
        <begin position="210"/>
        <end position="240"/>
    </location>
</feature>
<evidence type="ECO:0000256" key="4">
    <source>
        <dbReference type="ARBA" id="ARBA00023242"/>
    </source>
</evidence>
<gene>
    <name evidence="7" type="ORF">LAESUDRAFT_736136</name>
</gene>
<evidence type="ECO:0000313" key="7">
    <source>
        <dbReference type="EMBL" id="KZT07839.1"/>
    </source>
</evidence>
<dbReference type="GO" id="GO:0006351">
    <property type="term" value="P:DNA-templated transcription"/>
    <property type="evidence" value="ECO:0007669"/>
    <property type="project" value="InterPro"/>
</dbReference>
<proteinExistence type="predicted"/>
<keyword evidence="2" id="KW-0479">Metal-binding</keyword>
<keyword evidence="4" id="KW-0539">Nucleus</keyword>
<evidence type="ECO:0000256" key="5">
    <source>
        <dbReference type="SAM" id="MobiDB-lite"/>
    </source>
</evidence>
<reference evidence="7 8" key="1">
    <citation type="journal article" date="2016" name="Mol. Biol. Evol.">
        <title>Comparative Genomics of Early-Diverging Mushroom-Forming Fungi Provides Insights into the Origins of Lignocellulose Decay Capabilities.</title>
        <authorList>
            <person name="Nagy L.G."/>
            <person name="Riley R."/>
            <person name="Tritt A."/>
            <person name="Adam C."/>
            <person name="Daum C."/>
            <person name="Floudas D."/>
            <person name="Sun H."/>
            <person name="Yadav J.S."/>
            <person name="Pangilinan J."/>
            <person name="Larsson K.H."/>
            <person name="Matsuura K."/>
            <person name="Barry K."/>
            <person name="Labutti K."/>
            <person name="Kuo R."/>
            <person name="Ohm R.A."/>
            <person name="Bhattacharya S.S."/>
            <person name="Shirouzu T."/>
            <person name="Yoshinaga Y."/>
            <person name="Martin F.M."/>
            <person name="Grigoriev I.V."/>
            <person name="Hibbett D.S."/>
        </authorList>
    </citation>
    <scope>NUCLEOTIDE SEQUENCE [LARGE SCALE GENOMIC DNA]</scope>
    <source>
        <strain evidence="7 8">93-53</strain>
    </source>
</reference>
<dbReference type="GO" id="GO:0003677">
    <property type="term" value="F:DNA binding"/>
    <property type="evidence" value="ECO:0007669"/>
    <property type="project" value="UniProtKB-KW"/>
</dbReference>
<dbReference type="FunCoup" id="A0A165EVC1">
    <property type="interactions" value="181"/>
</dbReference>
<dbReference type="GeneID" id="63827695"/>
<dbReference type="AlphaFoldDB" id="A0A165EVC1"/>
<comment type="subcellular location">
    <subcellularLocation>
        <location evidence="1">Nucleus</location>
    </subcellularLocation>
</comment>
<feature type="region of interest" description="Disordered" evidence="5">
    <location>
        <begin position="1"/>
        <end position="21"/>
    </location>
</feature>
<dbReference type="GO" id="GO:0008270">
    <property type="term" value="F:zinc ion binding"/>
    <property type="evidence" value="ECO:0007669"/>
    <property type="project" value="InterPro"/>
</dbReference>
<evidence type="ECO:0000313" key="8">
    <source>
        <dbReference type="Proteomes" id="UP000076871"/>
    </source>
</evidence>
<accession>A0A165EVC1</accession>
<keyword evidence="8" id="KW-1185">Reference proteome</keyword>
<dbReference type="OrthoDB" id="4064873at2759"/>
<organism evidence="7 8">
    <name type="scientific">Laetiporus sulphureus 93-53</name>
    <dbReference type="NCBI Taxonomy" id="1314785"/>
    <lineage>
        <taxon>Eukaryota</taxon>
        <taxon>Fungi</taxon>
        <taxon>Dikarya</taxon>
        <taxon>Basidiomycota</taxon>
        <taxon>Agaricomycotina</taxon>
        <taxon>Agaricomycetes</taxon>
        <taxon>Polyporales</taxon>
        <taxon>Laetiporus</taxon>
    </lineage>
</organism>
<dbReference type="CDD" id="cd12148">
    <property type="entry name" value="fungal_TF_MHR"/>
    <property type="match status" value="1"/>
</dbReference>
<dbReference type="InterPro" id="IPR007219">
    <property type="entry name" value="XnlR_reg_dom"/>
</dbReference>
<dbReference type="PANTHER" id="PTHR46910:SF3">
    <property type="entry name" value="HALOTOLERANCE PROTEIN 9-RELATED"/>
    <property type="match status" value="1"/>
</dbReference>
<keyword evidence="3" id="KW-0238">DNA-binding</keyword>
<dbReference type="Proteomes" id="UP000076871">
    <property type="component" value="Unassembled WGS sequence"/>
</dbReference>
<dbReference type="GO" id="GO:0003700">
    <property type="term" value="F:DNA-binding transcription factor activity"/>
    <property type="evidence" value="ECO:0007669"/>
    <property type="project" value="InterPro"/>
</dbReference>
<dbReference type="GO" id="GO:0005634">
    <property type="term" value="C:nucleus"/>
    <property type="evidence" value="ECO:0007669"/>
    <property type="project" value="UniProtKB-SubCell"/>
</dbReference>
<feature type="compositionally biased region" description="Basic residues" evidence="5">
    <location>
        <begin position="1"/>
        <end position="11"/>
    </location>
</feature>
<evidence type="ECO:0000259" key="6">
    <source>
        <dbReference type="SMART" id="SM00906"/>
    </source>
</evidence>
<dbReference type="EMBL" id="KV427617">
    <property type="protein sequence ID" value="KZT07839.1"/>
    <property type="molecule type" value="Genomic_DNA"/>
</dbReference>
<feature type="region of interest" description="Disordered" evidence="5">
    <location>
        <begin position="96"/>
        <end position="152"/>
    </location>
</feature>
<dbReference type="PANTHER" id="PTHR46910">
    <property type="entry name" value="TRANSCRIPTION FACTOR PDR1"/>
    <property type="match status" value="1"/>
</dbReference>
<dbReference type="STRING" id="1314785.A0A165EVC1"/>
<dbReference type="SMART" id="SM00906">
    <property type="entry name" value="Fungal_trans"/>
    <property type="match status" value="1"/>
</dbReference>
<feature type="domain" description="Xylanolytic transcriptional activator regulatory" evidence="6">
    <location>
        <begin position="380"/>
        <end position="455"/>
    </location>
</feature>
<protein>
    <recommendedName>
        <fullName evidence="6">Xylanolytic transcriptional activator regulatory domain-containing protein</fullName>
    </recommendedName>
</protein>
<evidence type="ECO:0000256" key="1">
    <source>
        <dbReference type="ARBA" id="ARBA00004123"/>
    </source>
</evidence>
<feature type="region of interest" description="Disordered" evidence="5">
    <location>
        <begin position="697"/>
        <end position="717"/>
    </location>
</feature>
<dbReference type="RefSeq" id="XP_040765579.1">
    <property type="nucleotide sequence ID" value="XM_040910666.1"/>
</dbReference>
<sequence length="818" mass="90913">MFGYRQHRQRRMSADGPAGPTEDDCNFKHLRCTACMTASTVCQQEDRHHQTLTPHGHTEHIEWQLLQCDALLKWHYPGFTLDNLNEVYQALSQTFQFAQNPPPGPSSHPFPLHTEVPQLPPAALPKGPSGSYDALSSSRSALRPSSSPHVYAGSFSSDLQPAHLSSIPVSSAAAPRYADPLSHDLSNTRAPAKTFGVNVEIVTGLKLPAPDKEDLTVGSSGLTSGRDRDPVEPSAPRDQTKWVSVQVHRNSITAPSPPITNGAPPATDTIHVWLPKDCNMVQKILDVYFTWLNFHRPVFMCSEFEQMLNALYDGRQLLHDAGYICSVYLVLTLSTLSELNHHTSSMEKEGGQEFFKHVLFPDLHVSLSSLQVLIHQGWTLWHLVGSLVRITIELGLHYNPTLQQNTFSEEECQLRIWLWTIVLLYDRGTSILLGHLLAIALSDSNMPQPSQTKSTDVSKHFVLSAPITEIQVDIINLLYVPIRQSADAIMCHVTQIIKSMASFRQQLPENYQWFFGGMQMWPLECRMKLVQDITEDQRLMLSSELDYNPRLQALTDAIITSHNIIIMYNQLICFPDITFFVSPILLHITAMVILYGHMSHCHSIMHQVALGDIFPWRWECKDLNGGHPLIMALTEKVLNVNLQQVTLTTVPMLISEYVWDKKILSPKGVVQADVPLVSPLMGPVQYGGTLASPFSGQPLSENMSKGSPGHANMGGTPRTPVDKKLLKVPAENQNVTTGAAAAAAAAAASMSENGGQDFNDLLVAAAASQPIGTFGYQLSHESYMLEEKDMSIMNRAMQMWHVQRPVAQQFTVQPQQQG</sequence>
<name>A0A165EVC1_9APHY</name>
<evidence type="ECO:0000256" key="2">
    <source>
        <dbReference type="ARBA" id="ARBA00022723"/>
    </source>
</evidence>
<feature type="compositionally biased region" description="Low complexity" evidence="5">
    <location>
        <begin position="134"/>
        <end position="148"/>
    </location>
</feature>
<dbReference type="InParanoid" id="A0A165EVC1"/>
<evidence type="ECO:0000256" key="3">
    <source>
        <dbReference type="ARBA" id="ARBA00023125"/>
    </source>
</evidence>